<protein>
    <recommendedName>
        <fullName evidence="3">DUF2793 domain-containing protein</fullName>
    </recommendedName>
</protein>
<dbReference type="RefSeq" id="WP_266280859.1">
    <property type="nucleotide sequence ID" value="NZ_JAPKNF010000001.1"/>
</dbReference>
<dbReference type="Proteomes" id="UP001223743">
    <property type="component" value="Unassembled WGS sequence"/>
</dbReference>
<proteinExistence type="predicted"/>
<dbReference type="InterPro" id="IPR021251">
    <property type="entry name" value="DUF2793"/>
</dbReference>
<organism evidence="1 2">
    <name type="scientific">Kaistia geumhonensis</name>
    <dbReference type="NCBI Taxonomy" id="410839"/>
    <lineage>
        <taxon>Bacteria</taxon>
        <taxon>Pseudomonadati</taxon>
        <taxon>Pseudomonadota</taxon>
        <taxon>Alphaproteobacteria</taxon>
        <taxon>Hyphomicrobiales</taxon>
        <taxon>Kaistiaceae</taxon>
        <taxon>Kaistia</taxon>
    </lineage>
</organism>
<accession>A0ABU0M3L9</accession>
<gene>
    <name evidence="1" type="ORF">QO015_001160</name>
</gene>
<evidence type="ECO:0000313" key="1">
    <source>
        <dbReference type="EMBL" id="MDQ0515547.1"/>
    </source>
</evidence>
<sequence>MADPLATPHLALPYLAAAQAQKHVTHNEALRLIDAMMHLAVEASGATVPPSAPVEGSRYLLGASPSGAWAGKGGMLAIFVDGAWLFAAPSIGWLAYDKAADAVLVRKASGWVAI</sequence>
<comment type="caution">
    <text evidence="1">The sequence shown here is derived from an EMBL/GenBank/DDBJ whole genome shotgun (WGS) entry which is preliminary data.</text>
</comment>
<evidence type="ECO:0008006" key="3">
    <source>
        <dbReference type="Google" id="ProtNLM"/>
    </source>
</evidence>
<reference evidence="1 2" key="1">
    <citation type="submission" date="2023-07" db="EMBL/GenBank/DDBJ databases">
        <title>Genomic Encyclopedia of Type Strains, Phase IV (KMG-IV): sequencing the most valuable type-strain genomes for metagenomic binning, comparative biology and taxonomic classification.</title>
        <authorList>
            <person name="Goeker M."/>
        </authorList>
    </citation>
    <scope>NUCLEOTIDE SEQUENCE [LARGE SCALE GENOMIC DNA]</scope>
    <source>
        <strain evidence="1 2">B1-1</strain>
    </source>
</reference>
<dbReference type="EMBL" id="JAUSWJ010000001">
    <property type="protein sequence ID" value="MDQ0515547.1"/>
    <property type="molecule type" value="Genomic_DNA"/>
</dbReference>
<dbReference type="Pfam" id="PF10983">
    <property type="entry name" value="DUF2793"/>
    <property type="match status" value="1"/>
</dbReference>
<evidence type="ECO:0000313" key="2">
    <source>
        <dbReference type="Proteomes" id="UP001223743"/>
    </source>
</evidence>
<keyword evidence="2" id="KW-1185">Reference proteome</keyword>
<name>A0ABU0M3L9_9HYPH</name>